<dbReference type="Proteomes" id="UP000789570">
    <property type="component" value="Unassembled WGS sequence"/>
</dbReference>
<gene>
    <name evidence="2" type="ORF">FCALED_LOCUS6980</name>
</gene>
<organism evidence="2 3">
    <name type="scientific">Funneliformis caledonium</name>
    <dbReference type="NCBI Taxonomy" id="1117310"/>
    <lineage>
        <taxon>Eukaryota</taxon>
        <taxon>Fungi</taxon>
        <taxon>Fungi incertae sedis</taxon>
        <taxon>Mucoromycota</taxon>
        <taxon>Glomeromycotina</taxon>
        <taxon>Glomeromycetes</taxon>
        <taxon>Glomerales</taxon>
        <taxon>Glomeraceae</taxon>
        <taxon>Funneliformis</taxon>
    </lineage>
</organism>
<feature type="coiled-coil region" evidence="1">
    <location>
        <begin position="10"/>
        <end position="69"/>
    </location>
</feature>
<dbReference type="AlphaFoldDB" id="A0A9N9FWZ6"/>
<dbReference type="EMBL" id="CAJVPQ010001766">
    <property type="protein sequence ID" value="CAG8568638.1"/>
    <property type="molecule type" value="Genomic_DNA"/>
</dbReference>
<evidence type="ECO:0000313" key="3">
    <source>
        <dbReference type="Proteomes" id="UP000789570"/>
    </source>
</evidence>
<comment type="caution">
    <text evidence="2">The sequence shown here is derived from an EMBL/GenBank/DDBJ whole genome shotgun (WGS) entry which is preliminary data.</text>
</comment>
<keyword evidence="1" id="KW-0175">Coiled coil</keyword>
<sequence>MTTFKRIDELNFAKERFKKAVENLRQFKEEQGKRLAELWRSGEESYAERDFLIEEKKALEATVAKWEDQLIYFTKSKRRSILQWISPYKCHPDVSLSSHGDEIGNNGKTRLLEELKNLVQERAINDADNRVQEIFANTMAVVITFDNGSAASDNDIKLEEEIALCLQILYCYFVEGNSDMQYEYFVKECIILGLQKGDLMLGTVLKTITMDKYDQQQQNGKTTAFLLYVDETNKLIDLDEMTFCTAVNAVS</sequence>
<accession>A0A9N9FWZ6</accession>
<reference evidence="2" key="1">
    <citation type="submission" date="2021-06" db="EMBL/GenBank/DDBJ databases">
        <authorList>
            <person name="Kallberg Y."/>
            <person name="Tangrot J."/>
            <person name="Rosling A."/>
        </authorList>
    </citation>
    <scope>NUCLEOTIDE SEQUENCE</scope>
    <source>
        <strain evidence="2">UK204</strain>
    </source>
</reference>
<evidence type="ECO:0000313" key="2">
    <source>
        <dbReference type="EMBL" id="CAG8568638.1"/>
    </source>
</evidence>
<keyword evidence="3" id="KW-1185">Reference proteome</keyword>
<name>A0A9N9FWZ6_9GLOM</name>
<protein>
    <submittedName>
        <fullName evidence="2">5836_t:CDS:1</fullName>
    </submittedName>
</protein>
<evidence type="ECO:0000256" key="1">
    <source>
        <dbReference type="SAM" id="Coils"/>
    </source>
</evidence>
<proteinExistence type="predicted"/>